<evidence type="ECO:0000256" key="1">
    <source>
        <dbReference type="ARBA" id="ARBA00022448"/>
    </source>
</evidence>
<dbReference type="Pfam" id="PF07715">
    <property type="entry name" value="Plug"/>
    <property type="match status" value="1"/>
</dbReference>
<dbReference type="InterPro" id="IPR037066">
    <property type="entry name" value="Plug_dom_sf"/>
</dbReference>
<keyword evidence="4" id="KW-0812">Transmembrane</keyword>
<keyword evidence="8" id="KW-1185">Reference proteome</keyword>
<comment type="caution">
    <text evidence="7">The sequence shown here is derived from an EMBL/GenBank/DDBJ whole genome shotgun (WGS) entry which is preliminary data.</text>
</comment>
<dbReference type="InterPro" id="IPR039426">
    <property type="entry name" value="TonB-dep_rcpt-like"/>
</dbReference>
<keyword evidence="1 4" id="KW-0813">Transport</keyword>
<keyword evidence="3 4" id="KW-0998">Cell outer membrane</keyword>
<dbReference type="RefSeq" id="WP_252589769.1">
    <property type="nucleotide sequence ID" value="NZ_JAMWYS010000061.1"/>
</dbReference>
<dbReference type="InterPro" id="IPR011662">
    <property type="entry name" value="Secretin/TonB_short_N"/>
</dbReference>
<keyword evidence="5" id="KW-0732">Signal</keyword>
<dbReference type="NCBIfam" id="TIGR04056">
    <property type="entry name" value="OMP_RagA_SusC"/>
    <property type="match status" value="1"/>
</dbReference>
<feature type="domain" description="Secretin/TonB short N-terminal" evidence="6">
    <location>
        <begin position="45"/>
        <end position="96"/>
    </location>
</feature>
<keyword evidence="7" id="KW-0675">Receptor</keyword>
<evidence type="ECO:0000256" key="5">
    <source>
        <dbReference type="SAM" id="SignalP"/>
    </source>
</evidence>
<dbReference type="NCBIfam" id="TIGR04057">
    <property type="entry name" value="SusC_RagA_signa"/>
    <property type="match status" value="1"/>
</dbReference>
<dbReference type="InterPro" id="IPR018247">
    <property type="entry name" value="EF_Hand_1_Ca_BS"/>
</dbReference>
<dbReference type="InterPro" id="IPR023996">
    <property type="entry name" value="TonB-dep_OMP_SusC/RagA"/>
</dbReference>
<dbReference type="AlphaFoldDB" id="A0A9X2F4S5"/>
<dbReference type="Gene3D" id="2.170.130.10">
    <property type="entry name" value="TonB-dependent receptor, plug domain"/>
    <property type="match status" value="1"/>
</dbReference>
<accession>A0A9X2F4S5</accession>
<sequence length="1114" mass="123284">MKLTLIMMITTFLQVSFASGQEVSISEKNISLEKLFKRLHKSTGYNFLYDTEVLKEAKPVSVQVNNVSVDYALNQIFKNQPLAYTIVKNTVIVQPKAVKDVVAPVTEVALVKVSGIVQDETGQPLPGVTVSIKGTSTATVTNVNGKYSIQAEVGSTIEFSFIGYKKQTITVRSGTADINVKLVPEEKELEAVAVVAYGKQKKISVVGSQATIKPSELKVPVRDLTTALAGRLAGIVATQRSGAPGADGSEIFIRGVATFASSPQSPLLVVDGVPDRSINNIDPEDVESFTVLKDASATAVYGTRGANGVILIHTKKGKIGKPQINAEFNQAFSQFTSLPKFLNAPQFMTLYNEGLVTRGQSPLYTAEEIEKHASGVDPDIYPNVNWYKELFNNYGHNNRFTLNVNGGSENANYYISAGYFGEVGQFKSDAIQSYNSDLKLDRFNFTSNVGVNVTKTTKLDLGINGYISNINAPGYDSGNPESIFDVATNTAPHIIPKQYSNGQWPQLSGTVASPYMYLTQSGFTNTYKNQIRSNIKVNQDLSEIIKGLSTSAMFAVDVNATNNLIRTRTLPTYYANAVDGRGPDGSLVTSITHPGEKYLSFDLKRFGDRRFYTEAALNYANKFGVHDVSAMILVNQSDYSDATDHVNKWLLAIPYRQRGLVGRANYGFKDKYYAEANFGYTGSENFAPANRFGLFPSIGAGWVVSNEKFFKSISEYIPHLKLRYSYGTSGNSSLNVLNDPDGRFMYITRIQDGDGYSFGETGGGYINGYKEGLVGSNVRWETAYRQNLGFEMNLFRNDLELIVELFNEKRDGILMKDYTLPYNSGYTYGSIPYGNVGKTKNRGIDVTLNYTRNWSPKNFITFRGTFNMNKNLAVYDGLPPWRYAYQNQTGHAIGQRFGYVALGLFKDQNEIDNAAQQSGDVRPGDIRYKDLNGDGKINDDDVTAIGLGNIPRIIYGLNIGGGFKGFDVSLFFQGAGMMDFSYSAGYATQPFSEGATMGNMYSEVLDRWTPENPNPNAFYPRLSTNQTVTTNYYSSTWWIRRADYLRLKSAELGYNFDGHSLNKIAIKRLRLFVNGTNLLTFSKWKFWDPELGDGRGTAYPNISTYNVGVRANFQ</sequence>
<evidence type="ECO:0000313" key="8">
    <source>
        <dbReference type="Proteomes" id="UP001155182"/>
    </source>
</evidence>
<feature type="chain" id="PRO_5040834249" evidence="5">
    <location>
        <begin position="19"/>
        <end position="1114"/>
    </location>
</feature>
<protein>
    <submittedName>
        <fullName evidence="7">TonB-dependent receptor</fullName>
    </submittedName>
</protein>
<dbReference type="Pfam" id="PF07660">
    <property type="entry name" value="STN"/>
    <property type="match status" value="1"/>
</dbReference>
<dbReference type="Proteomes" id="UP001155182">
    <property type="component" value="Unassembled WGS sequence"/>
</dbReference>
<organism evidence="7 8">
    <name type="scientific">Solitalea agri</name>
    <dbReference type="NCBI Taxonomy" id="2953739"/>
    <lineage>
        <taxon>Bacteria</taxon>
        <taxon>Pseudomonadati</taxon>
        <taxon>Bacteroidota</taxon>
        <taxon>Sphingobacteriia</taxon>
        <taxon>Sphingobacteriales</taxon>
        <taxon>Sphingobacteriaceae</taxon>
        <taxon>Solitalea</taxon>
    </lineage>
</organism>
<dbReference type="Pfam" id="PF13715">
    <property type="entry name" value="CarbopepD_reg_2"/>
    <property type="match status" value="1"/>
</dbReference>
<keyword evidence="2 4" id="KW-0472">Membrane</keyword>
<reference evidence="7" key="1">
    <citation type="submission" date="2022-06" db="EMBL/GenBank/DDBJ databases">
        <title>Solitalea sp. MAHUQ-68 isolated from rhizospheric soil.</title>
        <authorList>
            <person name="Huq M.A."/>
        </authorList>
    </citation>
    <scope>NUCLEOTIDE SEQUENCE</scope>
    <source>
        <strain evidence="7">MAHUQ-68</strain>
    </source>
</reference>
<evidence type="ECO:0000256" key="3">
    <source>
        <dbReference type="ARBA" id="ARBA00023237"/>
    </source>
</evidence>
<proteinExistence type="inferred from homology"/>
<evidence type="ECO:0000256" key="4">
    <source>
        <dbReference type="PROSITE-ProRule" id="PRU01360"/>
    </source>
</evidence>
<dbReference type="InterPro" id="IPR008969">
    <property type="entry name" value="CarboxyPept-like_regulatory"/>
</dbReference>
<dbReference type="EMBL" id="JAMWYS010000061">
    <property type="protein sequence ID" value="MCO4294737.1"/>
    <property type="molecule type" value="Genomic_DNA"/>
</dbReference>
<dbReference type="FunFam" id="2.170.130.10:FF:000003">
    <property type="entry name" value="SusC/RagA family TonB-linked outer membrane protein"/>
    <property type="match status" value="1"/>
</dbReference>
<dbReference type="GO" id="GO:0009279">
    <property type="term" value="C:cell outer membrane"/>
    <property type="evidence" value="ECO:0007669"/>
    <property type="project" value="UniProtKB-SubCell"/>
</dbReference>
<comment type="similarity">
    <text evidence="4">Belongs to the TonB-dependent receptor family.</text>
</comment>
<dbReference type="SMART" id="SM00965">
    <property type="entry name" value="STN"/>
    <property type="match status" value="1"/>
</dbReference>
<comment type="subcellular location">
    <subcellularLocation>
        <location evidence="4">Cell outer membrane</location>
        <topology evidence="4">Multi-pass membrane protein</topology>
    </subcellularLocation>
</comment>
<name>A0A9X2F4S5_9SPHI</name>
<keyword evidence="4" id="KW-1134">Transmembrane beta strand</keyword>
<dbReference type="Gene3D" id="2.60.40.1120">
    <property type="entry name" value="Carboxypeptidase-like, regulatory domain"/>
    <property type="match status" value="1"/>
</dbReference>
<evidence type="ECO:0000313" key="7">
    <source>
        <dbReference type="EMBL" id="MCO4294737.1"/>
    </source>
</evidence>
<dbReference type="PROSITE" id="PS52016">
    <property type="entry name" value="TONB_DEPENDENT_REC_3"/>
    <property type="match status" value="1"/>
</dbReference>
<dbReference type="PROSITE" id="PS00018">
    <property type="entry name" value="EF_HAND_1"/>
    <property type="match status" value="1"/>
</dbReference>
<dbReference type="InterPro" id="IPR012910">
    <property type="entry name" value="Plug_dom"/>
</dbReference>
<evidence type="ECO:0000259" key="6">
    <source>
        <dbReference type="SMART" id="SM00965"/>
    </source>
</evidence>
<gene>
    <name evidence="7" type="ORF">NF867_17880</name>
</gene>
<dbReference type="SUPFAM" id="SSF56935">
    <property type="entry name" value="Porins"/>
    <property type="match status" value="1"/>
</dbReference>
<dbReference type="InterPro" id="IPR023997">
    <property type="entry name" value="TonB-dep_OMP_SusC/RagA_CS"/>
</dbReference>
<evidence type="ECO:0000256" key="2">
    <source>
        <dbReference type="ARBA" id="ARBA00023136"/>
    </source>
</evidence>
<feature type="signal peptide" evidence="5">
    <location>
        <begin position="1"/>
        <end position="18"/>
    </location>
</feature>
<dbReference type="SUPFAM" id="SSF49464">
    <property type="entry name" value="Carboxypeptidase regulatory domain-like"/>
    <property type="match status" value="1"/>
</dbReference>